<dbReference type="RefSeq" id="WP_163660256.1">
    <property type="nucleotide sequence ID" value="NZ_AP022565.1"/>
</dbReference>
<dbReference type="Proteomes" id="UP000466906">
    <property type="component" value="Chromosome"/>
</dbReference>
<dbReference type="EMBL" id="AP022565">
    <property type="protein sequence ID" value="BBX25018.1"/>
    <property type="molecule type" value="Genomic_DNA"/>
</dbReference>
<feature type="transmembrane region" description="Helical" evidence="2">
    <location>
        <begin position="23"/>
        <end position="45"/>
    </location>
</feature>
<gene>
    <name evidence="3" type="ORF">MALV_01430</name>
</gene>
<keyword evidence="2" id="KW-1133">Transmembrane helix</keyword>
<evidence type="ECO:0000313" key="4">
    <source>
        <dbReference type="Proteomes" id="UP000466906"/>
    </source>
</evidence>
<keyword evidence="2" id="KW-0472">Membrane</keyword>
<sequence length="79" mass="8433">MNSVEIRDQLKRILDKQMDRQDFIKHMAVGAVALVGGGVLIRMGLLGNGSDRTSRQAGYGDSAYGGSKQGGEQPARRAA</sequence>
<accession>A0A6N4UKX0</accession>
<organism evidence="3 4">
    <name type="scientific">Mycolicibacterium alvei</name>
    <dbReference type="NCBI Taxonomy" id="67081"/>
    <lineage>
        <taxon>Bacteria</taxon>
        <taxon>Bacillati</taxon>
        <taxon>Actinomycetota</taxon>
        <taxon>Actinomycetes</taxon>
        <taxon>Mycobacteriales</taxon>
        <taxon>Mycobacteriaceae</taxon>
        <taxon>Mycolicibacterium</taxon>
    </lineage>
</organism>
<protein>
    <submittedName>
        <fullName evidence="3">Uncharacterized protein</fullName>
    </submittedName>
</protein>
<keyword evidence="4" id="KW-1185">Reference proteome</keyword>
<evidence type="ECO:0000256" key="2">
    <source>
        <dbReference type="SAM" id="Phobius"/>
    </source>
</evidence>
<reference evidence="3 4" key="1">
    <citation type="journal article" date="2019" name="Emerg. Microbes Infect.">
        <title>Comprehensive subspecies identification of 175 nontuberculous mycobacteria species based on 7547 genomic profiles.</title>
        <authorList>
            <person name="Matsumoto Y."/>
            <person name="Kinjo T."/>
            <person name="Motooka D."/>
            <person name="Nabeya D."/>
            <person name="Jung N."/>
            <person name="Uechi K."/>
            <person name="Horii T."/>
            <person name="Iida T."/>
            <person name="Fujita J."/>
            <person name="Nakamura S."/>
        </authorList>
    </citation>
    <scope>NUCLEOTIDE SEQUENCE [LARGE SCALE GENOMIC DNA]</scope>
    <source>
        <strain evidence="3 4">JCM 12272</strain>
    </source>
</reference>
<proteinExistence type="predicted"/>
<feature type="region of interest" description="Disordered" evidence="1">
    <location>
        <begin position="50"/>
        <end position="79"/>
    </location>
</feature>
<evidence type="ECO:0000256" key="1">
    <source>
        <dbReference type="SAM" id="MobiDB-lite"/>
    </source>
</evidence>
<name>A0A6N4UKX0_9MYCO</name>
<dbReference type="AlphaFoldDB" id="A0A6N4UKX0"/>
<evidence type="ECO:0000313" key="3">
    <source>
        <dbReference type="EMBL" id="BBX25018.1"/>
    </source>
</evidence>
<keyword evidence="2" id="KW-0812">Transmembrane</keyword>
<dbReference type="KEGG" id="malv:MALV_01430"/>